<gene>
    <name evidence="1" type="ORF">GCM10023200_24270</name>
</gene>
<proteinExistence type="predicted"/>
<dbReference type="EMBL" id="BAABHO010000016">
    <property type="protein sequence ID" value="GAA4788819.1"/>
    <property type="molecule type" value="Genomic_DNA"/>
</dbReference>
<evidence type="ECO:0000313" key="1">
    <source>
        <dbReference type="EMBL" id="GAA4788819.1"/>
    </source>
</evidence>
<dbReference type="RefSeq" id="WP_345414581.1">
    <property type="nucleotide sequence ID" value="NZ_BAABHO010000016.1"/>
</dbReference>
<organism evidence="1 2">
    <name type="scientific">Actinomycetospora chlora</name>
    <dbReference type="NCBI Taxonomy" id="663608"/>
    <lineage>
        <taxon>Bacteria</taxon>
        <taxon>Bacillati</taxon>
        <taxon>Actinomycetota</taxon>
        <taxon>Actinomycetes</taxon>
        <taxon>Pseudonocardiales</taxon>
        <taxon>Pseudonocardiaceae</taxon>
        <taxon>Actinomycetospora</taxon>
    </lineage>
</organism>
<dbReference type="Proteomes" id="UP001500928">
    <property type="component" value="Unassembled WGS sequence"/>
</dbReference>
<reference evidence="2" key="1">
    <citation type="journal article" date="2019" name="Int. J. Syst. Evol. Microbiol.">
        <title>The Global Catalogue of Microorganisms (GCM) 10K type strain sequencing project: providing services to taxonomists for standard genome sequencing and annotation.</title>
        <authorList>
            <consortium name="The Broad Institute Genomics Platform"/>
            <consortium name="The Broad Institute Genome Sequencing Center for Infectious Disease"/>
            <person name="Wu L."/>
            <person name="Ma J."/>
        </authorList>
    </citation>
    <scope>NUCLEOTIDE SEQUENCE [LARGE SCALE GENOMIC DNA]</scope>
    <source>
        <strain evidence="2">JCM 17979</strain>
    </source>
</reference>
<comment type="caution">
    <text evidence="1">The sequence shown here is derived from an EMBL/GenBank/DDBJ whole genome shotgun (WGS) entry which is preliminary data.</text>
</comment>
<keyword evidence="2" id="KW-1185">Reference proteome</keyword>
<sequence>MRPRGTATTARAGVVGVRIAYGALLLLVPRTALPTDAEDGVGTVVARVLGARHVAQGLGAAVLPRWVTPARSALVDATHAATMLGWAVLDARRRRQALVNAATACLLAVAEIRVAPA</sequence>
<evidence type="ECO:0000313" key="2">
    <source>
        <dbReference type="Proteomes" id="UP001500928"/>
    </source>
</evidence>
<accession>A0ABP9B0B4</accession>
<name>A0ABP9B0B4_9PSEU</name>
<protein>
    <submittedName>
        <fullName evidence="1">Uncharacterized protein</fullName>
    </submittedName>
</protein>